<dbReference type="GO" id="GO:0016491">
    <property type="term" value="F:oxidoreductase activity"/>
    <property type="evidence" value="ECO:0007669"/>
    <property type="project" value="UniProtKB-KW"/>
</dbReference>
<dbReference type="Gene3D" id="3.40.50.720">
    <property type="entry name" value="NAD(P)-binding Rossmann-like Domain"/>
    <property type="match status" value="1"/>
</dbReference>
<dbReference type="InterPro" id="IPR002347">
    <property type="entry name" value="SDR_fam"/>
</dbReference>
<evidence type="ECO:0000256" key="2">
    <source>
        <dbReference type="ARBA" id="ARBA00022857"/>
    </source>
</evidence>
<accession>A0AAW2P188</accession>
<comment type="similarity">
    <text evidence="1">Belongs to the short-chain dehydrogenases/reductases (SDR) family.</text>
</comment>
<name>A0AAW2P188_9LAMI</name>
<reference evidence="4" key="1">
    <citation type="submission" date="2020-06" db="EMBL/GenBank/DDBJ databases">
        <authorList>
            <person name="Li T."/>
            <person name="Hu X."/>
            <person name="Zhang T."/>
            <person name="Song X."/>
            <person name="Zhang H."/>
            <person name="Dai N."/>
            <person name="Sheng W."/>
            <person name="Hou X."/>
            <person name="Wei L."/>
        </authorList>
    </citation>
    <scope>NUCLEOTIDE SEQUENCE</scope>
    <source>
        <strain evidence="4">G01</strain>
        <tissue evidence="4">Leaf</tissue>
    </source>
</reference>
<dbReference type="EMBL" id="JACGWK010000006">
    <property type="protein sequence ID" value="KAL0349261.1"/>
    <property type="molecule type" value="Genomic_DNA"/>
</dbReference>
<dbReference type="PANTHER" id="PTHR43490:SF60">
    <property type="entry name" value="NAD(P)-BINDING ROSSMANN-FOLD SUPERFAMILY PROTEIN"/>
    <property type="match status" value="1"/>
</dbReference>
<gene>
    <name evidence="4" type="ORF">Sangu_1153900</name>
</gene>
<dbReference type="AlphaFoldDB" id="A0AAW2P188"/>
<dbReference type="Pfam" id="PF00106">
    <property type="entry name" value="adh_short"/>
    <property type="match status" value="1"/>
</dbReference>
<dbReference type="PANTHER" id="PTHR43490">
    <property type="entry name" value="(+)-NEOMENTHOL DEHYDROGENASE"/>
    <property type="match status" value="1"/>
</dbReference>
<reference evidence="4" key="2">
    <citation type="journal article" date="2024" name="Plant">
        <title>Genomic evolution and insights into agronomic trait innovations of Sesamum species.</title>
        <authorList>
            <person name="Miao H."/>
            <person name="Wang L."/>
            <person name="Qu L."/>
            <person name="Liu H."/>
            <person name="Sun Y."/>
            <person name="Le M."/>
            <person name="Wang Q."/>
            <person name="Wei S."/>
            <person name="Zheng Y."/>
            <person name="Lin W."/>
            <person name="Duan Y."/>
            <person name="Cao H."/>
            <person name="Xiong S."/>
            <person name="Wang X."/>
            <person name="Wei L."/>
            <person name="Li C."/>
            <person name="Ma Q."/>
            <person name="Ju M."/>
            <person name="Zhao R."/>
            <person name="Li G."/>
            <person name="Mu C."/>
            <person name="Tian Q."/>
            <person name="Mei H."/>
            <person name="Zhang T."/>
            <person name="Gao T."/>
            <person name="Zhang H."/>
        </authorList>
    </citation>
    <scope>NUCLEOTIDE SEQUENCE</scope>
    <source>
        <strain evidence="4">G01</strain>
    </source>
</reference>
<proteinExistence type="inferred from homology"/>
<evidence type="ECO:0000256" key="3">
    <source>
        <dbReference type="ARBA" id="ARBA00023002"/>
    </source>
</evidence>
<keyword evidence="2" id="KW-0521">NADP</keyword>
<protein>
    <submittedName>
        <fullName evidence="4">(+)-neomenthol dehydrogenase</fullName>
    </submittedName>
</protein>
<dbReference type="InterPro" id="IPR036291">
    <property type="entry name" value="NAD(P)-bd_dom_sf"/>
</dbReference>
<dbReference type="SUPFAM" id="SSF51735">
    <property type="entry name" value="NAD(P)-binding Rossmann-fold domains"/>
    <property type="match status" value="1"/>
</dbReference>
<comment type="caution">
    <text evidence="4">The sequence shown here is derived from an EMBL/GenBank/DDBJ whole genome shotgun (WGS) entry which is preliminary data.</text>
</comment>
<evidence type="ECO:0000313" key="4">
    <source>
        <dbReference type="EMBL" id="KAL0349261.1"/>
    </source>
</evidence>
<evidence type="ECO:0000256" key="1">
    <source>
        <dbReference type="ARBA" id="ARBA00006484"/>
    </source>
</evidence>
<dbReference type="GO" id="GO:0016020">
    <property type="term" value="C:membrane"/>
    <property type="evidence" value="ECO:0007669"/>
    <property type="project" value="TreeGrafter"/>
</dbReference>
<keyword evidence="3" id="KW-0560">Oxidoreductase</keyword>
<sequence length="99" mass="11106">MMRRWWSKDTVAIVTGANKGIGFALVRRLAEVGMTVVLTARDTGRGVEAAELLRREGLLNVHFFQLDVANPNSIKTFAAWFQEAFGVVDMTIYLLLLLH</sequence>
<organism evidence="4">
    <name type="scientific">Sesamum angustifolium</name>
    <dbReference type="NCBI Taxonomy" id="2727405"/>
    <lineage>
        <taxon>Eukaryota</taxon>
        <taxon>Viridiplantae</taxon>
        <taxon>Streptophyta</taxon>
        <taxon>Embryophyta</taxon>
        <taxon>Tracheophyta</taxon>
        <taxon>Spermatophyta</taxon>
        <taxon>Magnoliopsida</taxon>
        <taxon>eudicotyledons</taxon>
        <taxon>Gunneridae</taxon>
        <taxon>Pentapetalae</taxon>
        <taxon>asterids</taxon>
        <taxon>lamiids</taxon>
        <taxon>Lamiales</taxon>
        <taxon>Pedaliaceae</taxon>
        <taxon>Sesamum</taxon>
    </lineage>
</organism>